<reference evidence="1 2" key="1">
    <citation type="submission" date="2017-10" db="EMBL/GenBank/DDBJ databases">
        <title>Novel microbial diversity and functional potential in the marine mammal oral microbiome.</title>
        <authorList>
            <person name="Dudek N.K."/>
            <person name="Sun C.L."/>
            <person name="Burstein D."/>
            <person name="Kantor R.S."/>
            <person name="Aliaga Goltsman D.S."/>
            <person name="Bik E.M."/>
            <person name="Thomas B.C."/>
            <person name="Banfield J.F."/>
            <person name="Relman D.A."/>
        </authorList>
    </citation>
    <scope>NUCLEOTIDE SEQUENCE [LARGE SCALE GENOMIC DNA]</scope>
    <source>
        <strain evidence="1">DOLJORAL78_50_517</strain>
    </source>
</reference>
<organism evidence="1 2">
    <name type="scientific">Candidatus Contendibacter odensensis</name>
    <dbReference type="NCBI Taxonomy" id="1400860"/>
    <lineage>
        <taxon>Bacteria</taxon>
        <taxon>Pseudomonadati</taxon>
        <taxon>Pseudomonadota</taxon>
        <taxon>Gammaproteobacteria</taxon>
        <taxon>Candidatus Competibacteraceae</taxon>
        <taxon>Candidatus Contendibacter</taxon>
    </lineage>
</organism>
<dbReference type="AlphaFoldDB" id="A0A2G6PFU7"/>
<evidence type="ECO:0000313" key="1">
    <source>
        <dbReference type="EMBL" id="PIE83441.1"/>
    </source>
</evidence>
<sequence length="101" mass="11254">MLKIFDHSLRLFLYHAHVRHDFLGSCTKNVNTGNDTDDVWRDTAMIVGMHFANAIAVIIARPLASPMADRMMSPLWPRRLLARRIGGSAGARCGSLFSPAF</sequence>
<accession>A0A2G6PFU7</accession>
<gene>
    <name evidence="1" type="ORF">CSA09_00775</name>
</gene>
<comment type="caution">
    <text evidence="1">The sequence shown here is derived from an EMBL/GenBank/DDBJ whole genome shotgun (WGS) entry which is preliminary data.</text>
</comment>
<dbReference type="EMBL" id="PDTV01000004">
    <property type="protein sequence ID" value="PIE83441.1"/>
    <property type="molecule type" value="Genomic_DNA"/>
</dbReference>
<dbReference type="Proteomes" id="UP000229278">
    <property type="component" value="Unassembled WGS sequence"/>
</dbReference>
<evidence type="ECO:0000313" key="2">
    <source>
        <dbReference type="Proteomes" id="UP000229278"/>
    </source>
</evidence>
<protein>
    <submittedName>
        <fullName evidence="1">Uncharacterized protein</fullName>
    </submittedName>
</protein>
<proteinExistence type="predicted"/>
<name>A0A2G6PFU7_9GAMM</name>